<feature type="region of interest" description="Disordered" evidence="5">
    <location>
        <begin position="1"/>
        <end position="40"/>
    </location>
</feature>
<dbReference type="AlphaFoldDB" id="A0AAD8IEB6"/>
<dbReference type="InterPro" id="IPR017907">
    <property type="entry name" value="Znf_RING_CS"/>
</dbReference>
<reference evidence="8" key="2">
    <citation type="submission" date="2023-05" db="EMBL/GenBank/DDBJ databases">
        <authorList>
            <person name="Schelkunov M.I."/>
        </authorList>
    </citation>
    <scope>NUCLEOTIDE SEQUENCE</scope>
    <source>
        <strain evidence="8">Hsosn_3</strain>
        <tissue evidence="8">Leaf</tissue>
    </source>
</reference>
<dbReference type="EMBL" id="JAUIZM010000005">
    <property type="protein sequence ID" value="KAK1384185.1"/>
    <property type="molecule type" value="Genomic_DNA"/>
</dbReference>
<dbReference type="InterPro" id="IPR001841">
    <property type="entry name" value="Znf_RING"/>
</dbReference>
<evidence type="ECO:0000259" key="6">
    <source>
        <dbReference type="PROSITE" id="PS50016"/>
    </source>
</evidence>
<evidence type="ECO:0000256" key="3">
    <source>
        <dbReference type="ARBA" id="ARBA00022833"/>
    </source>
</evidence>
<reference evidence="8" key="1">
    <citation type="submission" date="2023-02" db="EMBL/GenBank/DDBJ databases">
        <title>Genome of toxic invasive species Heracleum sosnowskyi carries increased number of genes despite the absence of recent whole-genome duplications.</title>
        <authorList>
            <person name="Schelkunov M."/>
            <person name="Shtratnikova V."/>
            <person name="Makarenko M."/>
            <person name="Klepikova A."/>
            <person name="Omelchenko D."/>
            <person name="Novikova G."/>
            <person name="Obukhova E."/>
            <person name="Bogdanov V."/>
            <person name="Penin A."/>
            <person name="Logacheva M."/>
        </authorList>
    </citation>
    <scope>NUCLEOTIDE SEQUENCE</scope>
    <source>
        <strain evidence="8">Hsosn_3</strain>
        <tissue evidence="8">Leaf</tissue>
    </source>
</reference>
<feature type="compositionally biased region" description="Polar residues" evidence="5">
    <location>
        <begin position="20"/>
        <end position="36"/>
    </location>
</feature>
<dbReference type="PANTHER" id="PTHR47177">
    <property type="entry name" value="F18C1.6 PROTEIN"/>
    <property type="match status" value="1"/>
</dbReference>
<dbReference type="InterPro" id="IPR019787">
    <property type="entry name" value="Znf_PHD-finger"/>
</dbReference>
<dbReference type="PANTHER" id="PTHR47177:SF4">
    <property type="entry name" value="OS06G0283200 PROTEIN"/>
    <property type="match status" value="1"/>
</dbReference>
<keyword evidence="1" id="KW-0479">Metal-binding</keyword>
<dbReference type="SMART" id="SM00249">
    <property type="entry name" value="PHD"/>
    <property type="match status" value="1"/>
</dbReference>
<dbReference type="Proteomes" id="UP001237642">
    <property type="component" value="Unassembled WGS sequence"/>
</dbReference>
<dbReference type="InterPro" id="IPR001965">
    <property type="entry name" value="Znf_PHD"/>
</dbReference>
<dbReference type="InterPro" id="IPR013083">
    <property type="entry name" value="Znf_RING/FYVE/PHD"/>
</dbReference>
<dbReference type="SUPFAM" id="SSF57903">
    <property type="entry name" value="FYVE/PHD zinc finger"/>
    <property type="match status" value="1"/>
</dbReference>
<sequence length="644" mass="71913">MPSNPPLISKISIKEEPDDPQSTTYKLPKTENSQSAAEGKVKIENETSSINCCGICLSEEGKSIRGYIDSCGHYFCFVCIMEWAEVESRCPLCKRRFSSISRQMKEGVFASEPIVSVPFRDQVYRHYEDVTTGNQASYAEFQCNVCHGNSNESLLLLCDLCDTASHTYCVGLGDTVPEDDWICRNCNILMYEHAEDDEDYHAEGPVSILDIVREPRSYNGERSLSNRSRSHSTQFYDEGISIAAANVERNSQEESHVGRPNSDNKLAARTVQCCRNVDSRVRALRENWDRIRQGSLSFSSFSTTKPGLCEASCGTSAYSSSCSNQHSHPKSSSSNVVRDHDTQDIKKAWKMMNAAMSIEKKKCNNVPYSPNGSKCPSSNMITPKDSASGRSMLLSSCHRGDKDQDSNKFKKRYQECAAEKSNDKRKYLKFQKENPRSVSYFEHFPATYSVESSKLSTSKKAQNSVQDKIDHEICVNLQANDSLKTTFSNNSSKYLKSSICRSGGPVAENHYAANQNVHVSSSCNGKEATNVGKYHVDSKARIDSDAKSEIQSLVKLNLKLLSKHKKLDTSAFKAVARLATHSILAACGKEEPKPWVRPLSSPICSHADQVEQIRRSILMPSCCRECFYRFVKDVVSTIMVEKAS</sequence>
<gene>
    <name evidence="8" type="ORF">POM88_021920</name>
</gene>
<keyword evidence="3" id="KW-0862">Zinc</keyword>
<dbReference type="GO" id="GO:0008270">
    <property type="term" value="F:zinc ion binding"/>
    <property type="evidence" value="ECO:0007669"/>
    <property type="project" value="UniProtKB-KW"/>
</dbReference>
<dbReference type="InterPro" id="IPR058746">
    <property type="entry name" value="Znf_RING-type_Topors"/>
</dbReference>
<organism evidence="8 9">
    <name type="scientific">Heracleum sosnowskyi</name>
    <dbReference type="NCBI Taxonomy" id="360622"/>
    <lineage>
        <taxon>Eukaryota</taxon>
        <taxon>Viridiplantae</taxon>
        <taxon>Streptophyta</taxon>
        <taxon>Embryophyta</taxon>
        <taxon>Tracheophyta</taxon>
        <taxon>Spermatophyta</taxon>
        <taxon>Magnoliopsida</taxon>
        <taxon>eudicotyledons</taxon>
        <taxon>Gunneridae</taxon>
        <taxon>Pentapetalae</taxon>
        <taxon>asterids</taxon>
        <taxon>campanulids</taxon>
        <taxon>Apiales</taxon>
        <taxon>Apiaceae</taxon>
        <taxon>Apioideae</taxon>
        <taxon>apioid superclade</taxon>
        <taxon>Tordylieae</taxon>
        <taxon>Tordyliinae</taxon>
        <taxon>Heracleum</taxon>
    </lineage>
</organism>
<evidence type="ECO:0000256" key="2">
    <source>
        <dbReference type="ARBA" id="ARBA00022771"/>
    </source>
</evidence>
<evidence type="ECO:0000313" key="8">
    <source>
        <dbReference type="EMBL" id="KAK1384185.1"/>
    </source>
</evidence>
<proteinExistence type="predicted"/>
<evidence type="ECO:0000313" key="9">
    <source>
        <dbReference type="Proteomes" id="UP001237642"/>
    </source>
</evidence>
<dbReference type="SUPFAM" id="SSF57850">
    <property type="entry name" value="RING/U-box"/>
    <property type="match status" value="1"/>
</dbReference>
<evidence type="ECO:0000256" key="4">
    <source>
        <dbReference type="PROSITE-ProRule" id="PRU00175"/>
    </source>
</evidence>
<accession>A0AAD8IEB6</accession>
<evidence type="ECO:0000259" key="7">
    <source>
        <dbReference type="PROSITE" id="PS50089"/>
    </source>
</evidence>
<evidence type="ECO:0000256" key="1">
    <source>
        <dbReference type="ARBA" id="ARBA00022723"/>
    </source>
</evidence>
<dbReference type="Gene3D" id="3.30.40.10">
    <property type="entry name" value="Zinc/RING finger domain, C3HC4 (zinc finger)"/>
    <property type="match status" value="2"/>
</dbReference>
<dbReference type="Pfam" id="PF00628">
    <property type="entry name" value="PHD"/>
    <property type="match status" value="1"/>
</dbReference>
<dbReference type="CDD" id="cd16574">
    <property type="entry name" value="RING-HC_Topors"/>
    <property type="match status" value="1"/>
</dbReference>
<dbReference type="Pfam" id="PF13639">
    <property type="entry name" value="zf-RING_2"/>
    <property type="match status" value="1"/>
</dbReference>
<evidence type="ECO:0000256" key="5">
    <source>
        <dbReference type="SAM" id="MobiDB-lite"/>
    </source>
</evidence>
<dbReference type="PROSITE" id="PS00518">
    <property type="entry name" value="ZF_RING_1"/>
    <property type="match status" value="1"/>
</dbReference>
<dbReference type="PROSITE" id="PS50089">
    <property type="entry name" value="ZF_RING_2"/>
    <property type="match status" value="1"/>
</dbReference>
<dbReference type="PROSITE" id="PS50016">
    <property type="entry name" value="ZF_PHD_2"/>
    <property type="match status" value="1"/>
</dbReference>
<keyword evidence="2 4" id="KW-0863">Zinc-finger</keyword>
<dbReference type="InterPro" id="IPR011011">
    <property type="entry name" value="Znf_FYVE_PHD"/>
</dbReference>
<name>A0AAD8IEB6_9APIA</name>
<comment type="caution">
    <text evidence="8">The sequence shown here is derived from an EMBL/GenBank/DDBJ whole genome shotgun (WGS) entry which is preliminary data.</text>
</comment>
<protein>
    <submittedName>
        <fullName evidence="8">PHD and RING finger domain-containing protein 1</fullName>
    </submittedName>
</protein>
<keyword evidence="9" id="KW-1185">Reference proteome</keyword>
<dbReference type="SMART" id="SM00184">
    <property type="entry name" value="RING"/>
    <property type="match status" value="1"/>
</dbReference>
<feature type="domain" description="PHD-type" evidence="6">
    <location>
        <begin position="140"/>
        <end position="189"/>
    </location>
</feature>
<feature type="domain" description="RING-type" evidence="7">
    <location>
        <begin position="53"/>
        <end position="94"/>
    </location>
</feature>